<protein>
    <submittedName>
        <fullName evidence="1">Uncharacterized protein</fullName>
    </submittedName>
</protein>
<accession>A0AAI9HWQ1</accession>
<organism evidence="1">
    <name type="scientific">Morganella morganii</name>
    <name type="common">Proteus morganii</name>
    <dbReference type="NCBI Taxonomy" id="582"/>
    <lineage>
        <taxon>Bacteria</taxon>
        <taxon>Pseudomonadati</taxon>
        <taxon>Pseudomonadota</taxon>
        <taxon>Gammaproteobacteria</taxon>
        <taxon>Enterobacterales</taxon>
        <taxon>Morganellaceae</taxon>
        <taxon>Morganella</taxon>
    </lineage>
</organism>
<reference evidence="1" key="1">
    <citation type="submission" date="2024-02" db="EMBL/GenBank/DDBJ databases">
        <authorList>
            <consortium name="Clinical and Environmental Microbiology Branch: Whole genome sequencing antimicrobial resistance pathogens in the healthcare setting"/>
        </authorList>
    </citation>
    <scope>NUCLEOTIDE SEQUENCE</scope>
    <source>
        <strain evidence="1">2023KU-00017</strain>
    </source>
</reference>
<comment type="caution">
    <text evidence="1">The sequence shown here is derived from an EMBL/GenBank/DDBJ whole genome shotgun (WGS) entry which is preliminary data.</text>
</comment>
<name>A0AAI9HWQ1_MORMO</name>
<proteinExistence type="predicted"/>
<dbReference type="AlphaFoldDB" id="A0AAI9HWQ1"/>
<evidence type="ECO:0000313" key="1">
    <source>
        <dbReference type="EMBL" id="EMO9458437.1"/>
    </source>
</evidence>
<dbReference type="EMBL" id="ABKJEP030000092">
    <property type="protein sequence ID" value="EMO9458437.1"/>
    <property type="molecule type" value="Genomic_DNA"/>
</dbReference>
<gene>
    <name evidence="1" type="ORF">PN925_003854</name>
</gene>
<sequence length="65" mass="6953">MSNHPVFATPADIIRPIAAVLEAAQFLALDPLAKDLASDLIAWAQETAALMAVNMQNEKPEAEHA</sequence>